<dbReference type="InterPro" id="IPR014729">
    <property type="entry name" value="Rossmann-like_a/b/a_fold"/>
</dbReference>
<organism evidence="8">
    <name type="scientific">marine metagenome</name>
    <dbReference type="NCBI Taxonomy" id="408172"/>
    <lineage>
        <taxon>unclassified sequences</taxon>
        <taxon>metagenomes</taxon>
        <taxon>ecological metagenomes</taxon>
    </lineage>
</organism>
<dbReference type="Pfam" id="PF01012">
    <property type="entry name" value="ETF"/>
    <property type="match status" value="1"/>
</dbReference>
<feature type="domain" description="Electron transfer flavoprotein alpha subunit C-terminal" evidence="6">
    <location>
        <begin position="166"/>
        <end position="243"/>
    </location>
</feature>
<evidence type="ECO:0000256" key="2">
    <source>
        <dbReference type="ARBA" id="ARBA00022448"/>
    </source>
</evidence>
<keyword evidence="5" id="KW-0249">Electron transport</keyword>
<evidence type="ECO:0000259" key="7">
    <source>
        <dbReference type="Pfam" id="PF01012"/>
    </source>
</evidence>
<sequence length="289" mass="29554">MAAVVIGKGAERAAADLGAHGASTVHLASHRLLTDFGPEAWGETVAQLVRATGATAVLACGTDRGNEVVAQVAARLDEPFVANCRSIRPGAADWAITRVQWGGSLLEDVTLSAGVSLVTVAHHAVEATPAEVAAAGVVVPFSPDLDDALAHTIVVDRVVLTRGITLSTAPVVVGGGRGVGSAEAFGPLEELAALLGGVVGCSRAVTNNGWRPHSDQVGQTGTRIAPEIYIANGISGAIQHWVGAMAAKNILAINTDREANMVARAGHAVIGDLHQVIPAVIEEIRSRRG</sequence>
<dbReference type="PIRSF" id="PIRSF000089">
    <property type="entry name" value="Electra_flavoP_a"/>
    <property type="match status" value="1"/>
</dbReference>
<dbReference type="InterPro" id="IPR029035">
    <property type="entry name" value="DHS-like_NAD/FAD-binding_dom"/>
</dbReference>
<dbReference type="GO" id="GO:0033539">
    <property type="term" value="P:fatty acid beta-oxidation using acyl-CoA dehydrogenase"/>
    <property type="evidence" value="ECO:0007669"/>
    <property type="project" value="TreeGrafter"/>
</dbReference>
<protein>
    <recommendedName>
        <fullName evidence="9">Electron transfer flavoprotein alpha/beta-subunit N-terminal domain-containing protein</fullName>
    </recommendedName>
</protein>
<dbReference type="Gene3D" id="3.40.50.620">
    <property type="entry name" value="HUPs"/>
    <property type="match status" value="1"/>
</dbReference>
<keyword evidence="2" id="KW-0813">Transport</keyword>
<evidence type="ECO:0000256" key="5">
    <source>
        <dbReference type="ARBA" id="ARBA00022982"/>
    </source>
</evidence>
<dbReference type="Pfam" id="PF00766">
    <property type="entry name" value="ETF_alpha"/>
    <property type="match status" value="1"/>
</dbReference>
<reference evidence="8" key="1">
    <citation type="submission" date="2018-05" db="EMBL/GenBank/DDBJ databases">
        <authorList>
            <person name="Lanie J.A."/>
            <person name="Ng W.-L."/>
            <person name="Kazmierczak K.M."/>
            <person name="Andrzejewski T.M."/>
            <person name="Davidsen T.M."/>
            <person name="Wayne K.J."/>
            <person name="Tettelin H."/>
            <person name="Glass J.I."/>
            <person name="Rusch D."/>
            <person name="Podicherti R."/>
            <person name="Tsui H.-C.T."/>
            <person name="Winkler M.E."/>
        </authorList>
    </citation>
    <scope>NUCLEOTIDE SEQUENCE</scope>
</reference>
<dbReference type="PANTHER" id="PTHR43153:SF1">
    <property type="entry name" value="ELECTRON TRANSFER FLAVOPROTEIN SUBUNIT ALPHA, MITOCHONDRIAL"/>
    <property type="match status" value="1"/>
</dbReference>
<evidence type="ECO:0008006" key="9">
    <source>
        <dbReference type="Google" id="ProtNLM"/>
    </source>
</evidence>
<dbReference type="AlphaFoldDB" id="A0A381PWK5"/>
<comment type="similarity">
    <text evidence="1">Belongs to the ETF alpha-subunit/FixB family.</text>
</comment>
<accession>A0A381PWK5</accession>
<evidence type="ECO:0000256" key="4">
    <source>
        <dbReference type="ARBA" id="ARBA00022827"/>
    </source>
</evidence>
<dbReference type="Gene3D" id="3.40.50.1220">
    <property type="entry name" value="TPP-binding domain"/>
    <property type="match status" value="1"/>
</dbReference>
<evidence type="ECO:0000256" key="3">
    <source>
        <dbReference type="ARBA" id="ARBA00022630"/>
    </source>
</evidence>
<evidence type="ECO:0000256" key="1">
    <source>
        <dbReference type="ARBA" id="ARBA00005817"/>
    </source>
</evidence>
<evidence type="ECO:0000313" key="8">
    <source>
        <dbReference type="EMBL" id="SUZ71456.1"/>
    </source>
</evidence>
<dbReference type="SUPFAM" id="SSF52402">
    <property type="entry name" value="Adenine nucleotide alpha hydrolases-like"/>
    <property type="match status" value="1"/>
</dbReference>
<proteinExistence type="inferred from homology"/>
<keyword evidence="4" id="KW-0274">FAD</keyword>
<dbReference type="EMBL" id="UINC01001122">
    <property type="protein sequence ID" value="SUZ71456.1"/>
    <property type="molecule type" value="Genomic_DNA"/>
</dbReference>
<dbReference type="InterPro" id="IPR001308">
    <property type="entry name" value="ETF_a/FixB"/>
</dbReference>
<dbReference type="PANTHER" id="PTHR43153">
    <property type="entry name" value="ELECTRON TRANSFER FLAVOPROTEIN ALPHA"/>
    <property type="match status" value="1"/>
</dbReference>
<dbReference type="InterPro" id="IPR018206">
    <property type="entry name" value="ETF_asu_C_CS"/>
</dbReference>
<evidence type="ECO:0000259" key="6">
    <source>
        <dbReference type="Pfam" id="PF00766"/>
    </source>
</evidence>
<dbReference type="GO" id="GO:0050660">
    <property type="term" value="F:flavin adenine dinucleotide binding"/>
    <property type="evidence" value="ECO:0007669"/>
    <property type="project" value="InterPro"/>
</dbReference>
<dbReference type="SUPFAM" id="SSF52467">
    <property type="entry name" value="DHS-like NAD/FAD-binding domain"/>
    <property type="match status" value="1"/>
</dbReference>
<dbReference type="GO" id="GO:0009055">
    <property type="term" value="F:electron transfer activity"/>
    <property type="evidence" value="ECO:0007669"/>
    <property type="project" value="InterPro"/>
</dbReference>
<dbReference type="InterPro" id="IPR014730">
    <property type="entry name" value="ETF_a/b_N"/>
</dbReference>
<gene>
    <name evidence="8" type="ORF">METZ01_LOCUS24310</name>
</gene>
<name>A0A381PWK5_9ZZZZ</name>
<feature type="domain" description="Electron transfer flavoprotein alpha/beta-subunit N-terminal" evidence="7">
    <location>
        <begin position="2"/>
        <end position="139"/>
    </location>
</feature>
<dbReference type="InterPro" id="IPR014731">
    <property type="entry name" value="ETF_asu_C"/>
</dbReference>
<keyword evidence="3" id="KW-0285">Flavoprotein</keyword>
<dbReference type="PROSITE" id="PS00696">
    <property type="entry name" value="ETF_ALPHA"/>
    <property type="match status" value="1"/>
</dbReference>